<dbReference type="EMBL" id="CTEF01000009">
    <property type="protein sequence ID" value="CQD25052.1"/>
    <property type="molecule type" value="Genomic_DNA"/>
</dbReference>
<evidence type="ECO:0000313" key="2">
    <source>
        <dbReference type="EMBL" id="CQD25052.1"/>
    </source>
</evidence>
<dbReference type="EMBL" id="LQOP01000029">
    <property type="protein sequence ID" value="ORV21744.1"/>
    <property type="molecule type" value="Genomic_DNA"/>
</dbReference>
<dbReference type="AlphaFoldDB" id="A0A0U1DYC8"/>
<evidence type="ECO:0000313" key="3">
    <source>
        <dbReference type="EMBL" id="ORV21744.1"/>
    </source>
</evidence>
<name>A0A0U1DYC8_9MYCO</name>
<feature type="transmembrane region" description="Helical" evidence="1">
    <location>
        <begin position="20"/>
        <end position="36"/>
    </location>
</feature>
<keyword evidence="1" id="KW-0472">Membrane</keyword>
<reference evidence="3 5" key="2">
    <citation type="submission" date="2016-01" db="EMBL/GenBank/DDBJ databases">
        <title>The new phylogeny of the genus Mycobacterium.</title>
        <authorList>
            <person name="Tarcisio F."/>
            <person name="Conor M."/>
            <person name="Antonella G."/>
            <person name="Elisabetta G."/>
            <person name="Giulia F.S."/>
            <person name="Sara T."/>
            <person name="Anna F."/>
            <person name="Clotilde B."/>
            <person name="Roberto B."/>
            <person name="Veronica D.S."/>
            <person name="Fabio R."/>
            <person name="Monica P."/>
            <person name="Olivier J."/>
            <person name="Enrico T."/>
            <person name="Nicola S."/>
        </authorList>
    </citation>
    <scope>NUCLEOTIDE SEQUENCE [LARGE SCALE GENOMIC DNA]</scope>
    <source>
        <strain evidence="3 5">CCUG 50187</strain>
    </source>
</reference>
<accession>A0A0U1DYC8</accession>
<proteinExistence type="predicted"/>
<dbReference type="GeneID" id="44299194"/>
<organism evidence="2 4">
    <name type="scientific">Mycolicibacterium conceptionense</name>
    <dbReference type="NCBI Taxonomy" id="451644"/>
    <lineage>
        <taxon>Bacteria</taxon>
        <taxon>Bacillati</taxon>
        <taxon>Actinomycetota</taxon>
        <taxon>Actinomycetes</taxon>
        <taxon>Mycobacteriales</taxon>
        <taxon>Mycobacteriaceae</taxon>
        <taxon>Mycolicibacterium</taxon>
    </lineage>
</organism>
<keyword evidence="1" id="KW-0812">Transmembrane</keyword>
<feature type="transmembrane region" description="Helical" evidence="1">
    <location>
        <begin position="41"/>
        <end position="61"/>
    </location>
</feature>
<protein>
    <submittedName>
        <fullName evidence="2">Uncharacterized protein</fullName>
    </submittedName>
</protein>
<evidence type="ECO:0000313" key="5">
    <source>
        <dbReference type="Proteomes" id="UP000193811"/>
    </source>
</evidence>
<evidence type="ECO:0000313" key="4">
    <source>
        <dbReference type="Proteomes" id="UP000182227"/>
    </source>
</evidence>
<evidence type="ECO:0000256" key="1">
    <source>
        <dbReference type="SAM" id="Phobius"/>
    </source>
</evidence>
<gene>
    <name evidence="3" type="ORF">AWB98_27215</name>
    <name evidence="2" type="ORF">BN970_06850</name>
</gene>
<keyword evidence="5" id="KW-1185">Reference proteome</keyword>
<dbReference type="RefSeq" id="WP_085142337.1">
    <property type="nucleotide sequence ID" value="NZ_LQOP01000029.1"/>
</dbReference>
<keyword evidence="1" id="KW-1133">Transmembrane helix</keyword>
<sequence>MFTISSGFWSQAADALADHWWIYLLIAGATVYAAIARSRALLLFSGFLLFVVMTVQVVALASDFEAGLNAHASASTSSLLSKQ</sequence>
<reference evidence="2 4" key="1">
    <citation type="submission" date="2015-03" db="EMBL/GenBank/DDBJ databases">
        <authorList>
            <person name="Murphy D."/>
        </authorList>
    </citation>
    <scope>NUCLEOTIDE SEQUENCE [LARGE SCALE GENOMIC DNA]</scope>
    <source>
        <strain evidence="2 4">D16</strain>
    </source>
</reference>
<dbReference type="Proteomes" id="UP000193811">
    <property type="component" value="Unassembled WGS sequence"/>
</dbReference>
<dbReference type="Proteomes" id="UP000182227">
    <property type="component" value="Unassembled WGS sequence"/>
</dbReference>